<evidence type="ECO:0000313" key="3">
    <source>
        <dbReference type="Proteomes" id="UP000325466"/>
    </source>
</evidence>
<keyword evidence="1" id="KW-0472">Membrane</keyword>
<proteinExistence type="predicted"/>
<protein>
    <submittedName>
        <fullName evidence="2">Uncharacterized protein</fullName>
    </submittedName>
</protein>
<dbReference type="Proteomes" id="UP000325466">
    <property type="component" value="Unassembled WGS sequence"/>
</dbReference>
<evidence type="ECO:0000313" key="2">
    <source>
        <dbReference type="EMBL" id="GES35633.1"/>
    </source>
</evidence>
<feature type="transmembrane region" description="Helical" evidence="1">
    <location>
        <begin position="53"/>
        <end position="71"/>
    </location>
</feature>
<accession>A0ABQ0YGL3</accession>
<keyword evidence="3" id="KW-1185">Reference proteome</keyword>
<gene>
    <name evidence="2" type="ORF">RAJCM14343_0882</name>
</gene>
<reference evidence="2 3" key="1">
    <citation type="journal article" date="2018" name="Biodegradation">
        <title>1,4-Dioxane degradation characteristics of Rhodococcus aetherivorans JCM 14343.</title>
        <authorList>
            <person name="Inoue D."/>
            <person name="Tsunoda T."/>
            <person name="Yamamoto N."/>
            <person name="Ike M."/>
            <person name="Sei K."/>
        </authorList>
    </citation>
    <scope>NUCLEOTIDE SEQUENCE [LARGE SCALE GENOMIC DNA]</scope>
    <source>
        <strain evidence="2 3">JCM 14343</strain>
    </source>
</reference>
<comment type="caution">
    <text evidence="2">The sequence shown here is derived from an EMBL/GenBank/DDBJ whole genome shotgun (WGS) entry which is preliminary data.</text>
</comment>
<dbReference type="EMBL" id="BLAH01000026">
    <property type="protein sequence ID" value="GES35633.1"/>
    <property type="molecule type" value="Genomic_DNA"/>
</dbReference>
<evidence type="ECO:0000256" key="1">
    <source>
        <dbReference type="SAM" id="Phobius"/>
    </source>
</evidence>
<organism evidence="2 3">
    <name type="scientific">Rhodococcus aetherivorans</name>
    <dbReference type="NCBI Taxonomy" id="191292"/>
    <lineage>
        <taxon>Bacteria</taxon>
        <taxon>Bacillati</taxon>
        <taxon>Actinomycetota</taxon>
        <taxon>Actinomycetes</taxon>
        <taxon>Mycobacteriales</taxon>
        <taxon>Nocardiaceae</taxon>
        <taxon>Rhodococcus</taxon>
    </lineage>
</organism>
<keyword evidence="1" id="KW-1133">Transmembrane helix</keyword>
<sequence>MVHTCEGRHRLRTDIDDDAGESYSRLRHTSGTAAGACMVAAAMAVAVTGSVLLGLAVAASVLVAVAIAAIMI</sequence>
<name>A0ABQ0YGL3_9NOCA</name>
<keyword evidence="1" id="KW-0812">Transmembrane</keyword>